<organism evidence="1 2">
    <name type="scientific">Persicimonas caeni</name>
    <dbReference type="NCBI Taxonomy" id="2292766"/>
    <lineage>
        <taxon>Bacteria</taxon>
        <taxon>Deltaproteobacteria</taxon>
        <taxon>Bradymonadales</taxon>
        <taxon>Bradymonadaceae</taxon>
        <taxon>Persicimonas</taxon>
    </lineage>
</organism>
<accession>A0A4Y6PVG4</accession>
<evidence type="ECO:0000313" key="1">
    <source>
        <dbReference type="EMBL" id="QDG52344.1"/>
    </source>
</evidence>
<dbReference type="InterPro" id="IPR011009">
    <property type="entry name" value="Kinase-like_dom_sf"/>
</dbReference>
<dbReference type="OrthoDB" id="1491115at2"/>
<dbReference type="Proteomes" id="UP000315995">
    <property type="component" value="Chromosome"/>
</dbReference>
<sequence>MKLYRIPPILLIAALCGACSGETRHSERAAWLQTTLVEDNLLVIEREPELSAGKFAKMASLPYYYFRGTNAQFYRDLTDADAPFSQTAFGSSAASGVLLMGDPHPENIGTYRSAKGEMNVEFNDFDGARFGPFHFDVRRLGVGFGVAAETMELDTTTRDALIEAAARGYVDEIGRMSRGAEPYRVDPNFPGPILGDLIDGAIKDGDEKEALFEYTRVRDGRRRLFFGAVESPIVEGVIEDELVEVDARERRLVERLVAQYPQTLVEPQPAGAFELKGVGRRLGGGVASYALLRFYALVEGPTDSRDDDWLLELKEIRDPTAIPRLAELPPRQFDTNAQRVVVAQRRMQIDAKNDPLLGWAASDTLSFRVRHRTKYQKGLDVADIEEGLAEADWDIQHVLRFATIAGRLLARSHAIAPRRDGGDALAAIAATLDGREDAFVDETSTFARSYTDRVMSDYALFVDLLDAEGPLLGARRMRATP</sequence>
<reference evidence="1 2" key="1">
    <citation type="submission" date="2019-06" db="EMBL/GenBank/DDBJ databases">
        <title>Persicimonas caeni gen. nov., sp. nov., a predatory bacterium isolated from solar saltern.</title>
        <authorList>
            <person name="Wang S."/>
        </authorList>
    </citation>
    <scope>NUCLEOTIDE SEQUENCE [LARGE SCALE GENOMIC DNA]</scope>
    <source>
        <strain evidence="1 2">YN101</strain>
    </source>
</reference>
<dbReference type="EMBL" id="CP041186">
    <property type="protein sequence ID" value="QDG52344.1"/>
    <property type="molecule type" value="Genomic_DNA"/>
</dbReference>
<dbReference type="AlphaFoldDB" id="A0A4Y6PVG4"/>
<protein>
    <submittedName>
        <fullName evidence="1">DUF2252 domain-containing protein</fullName>
    </submittedName>
</protein>
<accession>A0A5B8YBN0</accession>
<keyword evidence="2" id="KW-1185">Reference proteome</keyword>
<dbReference type="InterPro" id="IPR018721">
    <property type="entry name" value="DUF2252"/>
</dbReference>
<dbReference type="Pfam" id="PF10009">
    <property type="entry name" value="DUF2252"/>
    <property type="match status" value="1"/>
</dbReference>
<dbReference type="PANTHER" id="PTHR39441">
    <property type="entry name" value="DUF2252 DOMAIN-CONTAINING PROTEIN"/>
    <property type="match status" value="1"/>
</dbReference>
<dbReference type="SUPFAM" id="SSF56112">
    <property type="entry name" value="Protein kinase-like (PK-like)"/>
    <property type="match status" value="1"/>
</dbReference>
<dbReference type="RefSeq" id="WP_141198816.1">
    <property type="nucleotide sequence ID" value="NZ_CP041186.1"/>
</dbReference>
<proteinExistence type="predicted"/>
<dbReference type="PANTHER" id="PTHR39441:SF1">
    <property type="entry name" value="DUF2252 DOMAIN-CONTAINING PROTEIN"/>
    <property type="match status" value="1"/>
</dbReference>
<gene>
    <name evidence="1" type="ORF">FIV42_16835</name>
</gene>
<name>A0A4Y6PVG4_PERCE</name>
<evidence type="ECO:0000313" key="2">
    <source>
        <dbReference type="Proteomes" id="UP000315995"/>
    </source>
</evidence>